<accession>A0A2W7MKG6</accession>
<evidence type="ECO:0000256" key="5">
    <source>
        <dbReference type="SAM" id="Phobius"/>
    </source>
</evidence>
<dbReference type="InterPro" id="IPR032694">
    <property type="entry name" value="CopC/D"/>
</dbReference>
<evidence type="ECO:0000259" key="7">
    <source>
        <dbReference type="Pfam" id="PF04234"/>
    </source>
</evidence>
<reference evidence="8 9" key="1">
    <citation type="submission" date="2018-06" db="EMBL/GenBank/DDBJ databases">
        <title>Genomic Encyclopedia of Type Strains, Phase IV (KMG-IV): sequencing the most valuable type-strain genomes for metagenomic binning, comparative biology and taxonomic classification.</title>
        <authorList>
            <person name="Goeker M."/>
        </authorList>
    </citation>
    <scope>NUCLEOTIDE SEQUENCE [LARGE SCALE GENOMIC DNA]</scope>
    <source>
        <strain evidence="8 9">DSM 5</strain>
    </source>
</reference>
<feature type="signal peptide" evidence="6">
    <location>
        <begin position="1"/>
        <end position="21"/>
    </location>
</feature>
<comment type="caution">
    <text evidence="8">The sequence shown here is derived from an EMBL/GenBank/DDBJ whole genome shotgun (WGS) entry which is preliminary data.</text>
</comment>
<dbReference type="GO" id="GO:0005886">
    <property type="term" value="C:plasma membrane"/>
    <property type="evidence" value="ECO:0007669"/>
    <property type="project" value="TreeGrafter"/>
</dbReference>
<keyword evidence="4" id="KW-0186">Copper</keyword>
<dbReference type="Gene3D" id="2.60.40.1220">
    <property type="match status" value="1"/>
</dbReference>
<dbReference type="RefSeq" id="WP_111438139.1">
    <property type="nucleotide sequence ID" value="NZ_QKZI01000001.1"/>
</dbReference>
<evidence type="ECO:0000256" key="3">
    <source>
        <dbReference type="ARBA" id="ARBA00022729"/>
    </source>
</evidence>
<sequence length="182" mass="19817">MKKNIIVVLACLFLFSNQAYAHTGLESSNPANGSSVTEALNEIILTFETKIEETSSFKLVNDTNEEVAVSNISIVENTMTGIIDRNTENGSYSIQWKIIGVDGHPIKGEIPFTLNAPVVEDTEEIATEVVTIEEIAENEATTVETTEPEVEEAANNSSVGLIIALVVVVAGAVFWMMRRKNK</sequence>
<dbReference type="GO" id="GO:0042597">
    <property type="term" value="C:periplasmic space"/>
    <property type="evidence" value="ECO:0007669"/>
    <property type="project" value="InterPro"/>
</dbReference>
<protein>
    <recommendedName>
        <fullName evidence="7">CopC domain-containing protein</fullName>
    </recommendedName>
</protein>
<dbReference type="EMBL" id="QKZI01000001">
    <property type="protein sequence ID" value="PZX07495.1"/>
    <property type="molecule type" value="Genomic_DNA"/>
</dbReference>
<keyword evidence="9" id="KW-1185">Reference proteome</keyword>
<dbReference type="InterPro" id="IPR007348">
    <property type="entry name" value="CopC_dom"/>
</dbReference>
<name>A0A2W7MKG6_9BACI</name>
<feature type="chain" id="PRO_5015911090" description="CopC domain-containing protein" evidence="6">
    <location>
        <begin position="22"/>
        <end position="182"/>
    </location>
</feature>
<evidence type="ECO:0000313" key="9">
    <source>
        <dbReference type="Proteomes" id="UP000248646"/>
    </source>
</evidence>
<evidence type="ECO:0000256" key="6">
    <source>
        <dbReference type="SAM" id="SignalP"/>
    </source>
</evidence>
<dbReference type="InterPro" id="IPR014755">
    <property type="entry name" value="Cu-Rt/internalin_Ig-like"/>
</dbReference>
<evidence type="ECO:0000313" key="8">
    <source>
        <dbReference type="EMBL" id="PZX07495.1"/>
    </source>
</evidence>
<dbReference type="SUPFAM" id="SSF81296">
    <property type="entry name" value="E set domains"/>
    <property type="match status" value="1"/>
</dbReference>
<feature type="domain" description="CopC" evidence="7">
    <location>
        <begin position="22"/>
        <end position="114"/>
    </location>
</feature>
<keyword evidence="5" id="KW-0812">Transmembrane</keyword>
<dbReference type="Proteomes" id="UP000248646">
    <property type="component" value="Unassembled WGS sequence"/>
</dbReference>
<feature type="transmembrane region" description="Helical" evidence="5">
    <location>
        <begin position="158"/>
        <end position="177"/>
    </location>
</feature>
<dbReference type="GO" id="GO:0005507">
    <property type="term" value="F:copper ion binding"/>
    <property type="evidence" value="ECO:0007669"/>
    <property type="project" value="InterPro"/>
</dbReference>
<evidence type="ECO:0000256" key="2">
    <source>
        <dbReference type="ARBA" id="ARBA00022723"/>
    </source>
</evidence>
<keyword evidence="3 6" id="KW-0732">Signal</keyword>
<organism evidence="8 9">
    <name type="scientific">Psychrobacillus insolitus</name>
    <dbReference type="NCBI Taxonomy" id="1461"/>
    <lineage>
        <taxon>Bacteria</taxon>
        <taxon>Bacillati</taxon>
        <taxon>Bacillota</taxon>
        <taxon>Bacilli</taxon>
        <taxon>Bacillales</taxon>
        <taxon>Bacillaceae</taxon>
        <taxon>Psychrobacillus</taxon>
    </lineage>
</organism>
<dbReference type="Pfam" id="PF04234">
    <property type="entry name" value="CopC"/>
    <property type="match status" value="1"/>
</dbReference>
<dbReference type="OrthoDB" id="2353937at2"/>
<proteinExistence type="predicted"/>
<comment type="subcellular location">
    <subcellularLocation>
        <location evidence="1">Cell envelope</location>
    </subcellularLocation>
</comment>
<dbReference type="InterPro" id="IPR014756">
    <property type="entry name" value="Ig_E-set"/>
</dbReference>
<evidence type="ECO:0000256" key="4">
    <source>
        <dbReference type="ARBA" id="ARBA00023008"/>
    </source>
</evidence>
<dbReference type="PANTHER" id="PTHR34820:SF4">
    <property type="entry name" value="INNER MEMBRANE PROTEIN YEBZ"/>
    <property type="match status" value="1"/>
</dbReference>
<keyword evidence="5" id="KW-0472">Membrane</keyword>
<dbReference type="AlphaFoldDB" id="A0A2W7MKG6"/>
<dbReference type="GO" id="GO:0046688">
    <property type="term" value="P:response to copper ion"/>
    <property type="evidence" value="ECO:0007669"/>
    <property type="project" value="InterPro"/>
</dbReference>
<keyword evidence="5" id="KW-1133">Transmembrane helix</keyword>
<dbReference type="GO" id="GO:0006825">
    <property type="term" value="P:copper ion transport"/>
    <property type="evidence" value="ECO:0007669"/>
    <property type="project" value="InterPro"/>
</dbReference>
<gene>
    <name evidence="8" type="ORF">C7437_101612</name>
</gene>
<dbReference type="PANTHER" id="PTHR34820">
    <property type="entry name" value="INNER MEMBRANE PROTEIN YEBZ"/>
    <property type="match status" value="1"/>
</dbReference>
<keyword evidence="2" id="KW-0479">Metal-binding</keyword>
<evidence type="ECO:0000256" key="1">
    <source>
        <dbReference type="ARBA" id="ARBA00004196"/>
    </source>
</evidence>
<dbReference type="GO" id="GO:0030313">
    <property type="term" value="C:cell envelope"/>
    <property type="evidence" value="ECO:0007669"/>
    <property type="project" value="UniProtKB-SubCell"/>
</dbReference>